<evidence type="ECO:0000313" key="2">
    <source>
        <dbReference type="EMBL" id="MPM62289.1"/>
    </source>
</evidence>
<protein>
    <submittedName>
        <fullName evidence="2">Uncharacterized protein</fullName>
    </submittedName>
</protein>
<keyword evidence="1" id="KW-0812">Transmembrane</keyword>
<proteinExistence type="predicted"/>
<gene>
    <name evidence="2" type="ORF">SDC9_109155</name>
</gene>
<reference evidence="2" key="1">
    <citation type="submission" date="2019-08" db="EMBL/GenBank/DDBJ databases">
        <authorList>
            <person name="Kucharzyk K."/>
            <person name="Murdoch R.W."/>
            <person name="Higgins S."/>
            <person name="Loffler F."/>
        </authorList>
    </citation>
    <scope>NUCLEOTIDE SEQUENCE</scope>
</reference>
<keyword evidence="1" id="KW-1133">Transmembrane helix</keyword>
<dbReference type="AlphaFoldDB" id="A0A645B9Z1"/>
<keyword evidence="1" id="KW-0472">Membrane</keyword>
<comment type="caution">
    <text evidence="2">The sequence shown here is derived from an EMBL/GenBank/DDBJ whole genome shotgun (WGS) entry which is preliminary data.</text>
</comment>
<accession>A0A645B9Z1</accession>
<name>A0A645B9Z1_9ZZZZ</name>
<feature type="transmembrane region" description="Helical" evidence="1">
    <location>
        <begin position="67"/>
        <end position="87"/>
    </location>
</feature>
<dbReference type="EMBL" id="VSSQ01018790">
    <property type="protein sequence ID" value="MPM62289.1"/>
    <property type="molecule type" value="Genomic_DNA"/>
</dbReference>
<sequence>MSSGKDYDRTAGFLFNFHNENFDMIADTETVGGHLLRFHQGGLVLSKFEYHVSCDRLYYLDDAGYDIFLFAFIFFYHHSAFCLSYGLNDDHFCSLSGNTAEIFGLYFKFNYIAQLRFLICLMSFIKRYFIFVIRYFFDNGALAIHFNCFFLHIKRNSHITVSICIFFICGQERRLDFFEHIALRYALFLFQRLECVKKFIADHFAYRSFQLFQRSLHFHYIHCEYMRRIFSKFEALFYRIPFRRFYSVLHRW</sequence>
<feature type="transmembrane region" description="Helical" evidence="1">
    <location>
        <begin position="107"/>
        <end position="125"/>
    </location>
</feature>
<evidence type="ECO:0000256" key="1">
    <source>
        <dbReference type="SAM" id="Phobius"/>
    </source>
</evidence>
<organism evidence="2">
    <name type="scientific">bioreactor metagenome</name>
    <dbReference type="NCBI Taxonomy" id="1076179"/>
    <lineage>
        <taxon>unclassified sequences</taxon>
        <taxon>metagenomes</taxon>
        <taxon>ecological metagenomes</taxon>
    </lineage>
</organism>